<sequence length="214" mass="23270">MTKWQRFGSSLKLSKILICLIFLAFFKLSLIGALGLNLFAPAHNAVKAVVESNVVRNVVSAPDAVAAESAKNPAGGSAVNGTDKRPEKMAEADWKALKAKEDELARKERSLRTLEKNLDKKLADLNDLEARLKKMIADADVLKDEKIKHLVGVYTAMKPKSAALVIESLDKDLAVKILSGMRGRNAGEILGFVDPKKAANLSEALTRLQVPLEQ</sequence>
<accession>A0A1X7E503</accession>
<proteinExistence type="predicted"/>
<protein>
    <recommendedName>
        <fullName evidence="4">Flagellar motility protein MotE, a chaperone for MotC folding</fullName>
    </recommendedName>
</protein>
<dbReference type="Proteomes" id="UP000192906">
    <property type="component" value="Unassembled WGS sequence"/>
</dbReference>
<dbReference type="RefSeq" id="WP_085102985.1">
    <property type="nucleotide sequence ID" value="NZ_FWZU01000004.1"/>
</dbReference>
<keyword evidence="3" id="KW-1185">Reference proteome</keyword>
<gene>
    <name evidence="2" type="ORF">SAMN06295933_2653</name>
</gene>
<name>A0A1X7E503_9BACT</name>
<feature type="coiled-coil region" evidence="1">
    <location>
        <begin position="97"/>
        <end position="145"/>
    </location>
</feature>
<organism evidence="2 3">
    <name type="scientific">Desulfovibrio gilichinskyi</name>
    <dbReference type="NCBI Taxonomy" id="1519643"/>
    <lineage>
        <taxon>Bacteria</taxon>
        <taxon>Pseudomonadati</taxon>
        <taxon>Thermodesulfobacteriota</taxon>
        <taxon>Desulfovibrionia</taxon>
        <taxon>Desulfovibrionales</taxon>
        <taxon>Desulfovibrionaceae</taxon>
        <taxon>Desulfovibrio</taxon>
    </lineage>
</organism>
<evidence type="ECO:0000313" key="3">
    <source>
        <dbReference type="Proteomes" id="UP000192906"/>
    </source>
</evidence>
<dbReference type="EMBL" id="FWZU01000004">
    <property type="protein sequence ID" value="SMF27600.1"/>
    <property type="molecule type" value="Genomic_DNA"/>
</dbReference>
<keyword evidence="1" id="KW-0175">Coiled coil</keyword>
<evidence type="ECO:0008006" key="4">
    <source>
        <dbReference type="Google" id="ProtNLM"/>
    </source>
</evidence>
<reference evidence="3" key="1">
    <citation type="submission" date="2017-04" db="EMBL/GenBank/DDBJ databases">
        <authorList>
            <person name="Varghese N."/>
            <person name="Submissions S."/>
        </authorList>
    </citation>
    <scope>NUCLEOTIDE SEQUENCE [LARGE SCALE GENOMIC DNA]</scope>
    <source>
        <strain evidence="3">K3S</strain>
    </source>
</reference>
<dbReference type="STRING" id="1519643.SAMN06295933_2653"/>
<dbReference type="SUPFAM" id="SSF158791">
    <property type="entry name" value="MgtE N-terminal domain-like"/>
    <property type="match status" value="1"/>
</dbReference>
<evidence type="ECO:0000313" key="2">
    <source>
        <dbReference type="EMBL" id="SMF27600.1"/>
    </source>
</evidence>
<evidence type="ECO:0000256" key="1">
    <source>
        <dbReference type="SAM" id="Coils"/>
    </source>
</evidence>
<dbReference type="OrthoDB" id="5297650at2"/>
<dbReference type="AlphaFoldDB" id="A0A1X7E503"/>